<dbReference type="AlphaFoldDB" id="A0A3E5FQL5"/>
<accession>A0A3E5FQL5</accession>
<feature type="transmembrane region" description="Helical" evidence="6">
    <location>
        <begin position="335"/>
        <end position="353"/>
    </location>
</feature>
<proteinExistence type="predicted"/>
<evidence type="ECO:0000313" key="8">
    <source>
        <dbReference type="Proteomes" id="UP000261087"/>
    </source>
</evidence>
<feature type="transmembrane region" description="Helical" evidence="6">
    <location>
        <begin position="154"/>
        <end position="175"/>
    </location>
</feature>
<dbReference type="InterPro" id="IPR050833">
    <property type="entry name" value="Poly_Biosynth_Transport"/>
</dbReference>
<feature type="transmembrane region" description="Helical" evidence="6">
    <location>
        <begin position="428"/>
        <end position="445"/>
    </location>
</feature>
<feature type="transmembrane region" description="Helical" evidence="6">
    <location>
        <begin position="374"/>
        <end position="392"/>
    </location>
</feature>
<organism evidence="7 8">
    <name type="scientific">Thomasclavelia spiroformis</name>
    <dbReference type="NCBI Taxonomy" id="29348"/>
    <lineage>
        <taxon>Bacteria</taxon>
        <taxon>Bacillati</taxon>
        <taxon>Bacillota</taxon>
        <taxon>Erysipelotrichia</taxon>
        <taxon>Erysipelotrichales</taxon>
        <taxon>Coprobacillaceae</taxon>
        <taxon>Thomasclavelia</taxon>
    </lineage>
</organism>
<feature type="transmembrane region" description="Helical" evidence="6">
    <location>
        <begin position="49"/>
        <end position="69"/>
    </location>
</feature>
<dbReference type="PANTHER" id="PTHR30250">
    <property type="entry name" value="PST FAMILY PREDICTED COLANIC ACID TRANSPORTER"/>
    <property type="match status" value="1"/>
</dbReference>
<keyword evidence="5 6" id="KW-0472">Membrane</keyword>
<evidence type="ECO:0000256" key="2">
    <source>
        <dbReference type="ARBA" id="ARBA00022475"/>
    </source>
</evidence>
<name>A0A3E5FQL5_9FIRM</name>
<evidence type="ECO:0000313" key="7">
    <source>
        <dbReference type="EMBL" id="RGO09339.1"/>
    </source>
</evidence>
<evidence type="ECO:0000256" key="6">
    <source>
        <dbReference type="SAM" id="Phobius"/>
    </source>
</evidence>
<reference evidence="7 8" key="1">
    <citation type="submission" date="2018-08" db="EMBL/GenBank/DDBJ databases">
        <title>A genome reference for cultivated species of the human gut microbiota.</title>
        <authorList>
            <person name="Zou Y."/>
            <person name="Xue W."/>
            <person name="Luo G."/>
        </authorList>
    </citation>
    <scope>NUCLEOTIDE SEQUENCE [LARGE SCALE GENOMIC DNA]</scope>
    <source>
        <strain evidence="7 8">OM02-6</strain>
    </source>
</reference>
<feature type="transmembrane region" description="Helical" evidence="6">
    <location>
        <begin position="457"/>
        <end position="482"/>
    </location>
</feature>
<keyword evidence="3 6" id="KW-0812">Transmembrane</keyword>
<feature type="transmembrane region" description="Helical" evidence="6">
    <location>
        <begin position="90"/>
        <end position="109"/>
    </location>
</feature>
<feature type="transmembrane region" description="Helical" evidence="6">
    <location>
        <begin position="121"/>
        <end position="142"/>
    </location>
</feature>
<dbReference type="GO" id="GO:0005886">
    <property type="term" value="C:plasma membrane"/>
    <property type="evidence" value="ECO:0007669"/>
    <property type="project" value="UniProtKB-SubCell"/>
</dbReference>
<evidence type="ECO:0000256" key="3">
    <source>
        <dbReference type="ARBA" id="ARBA00022692"/>
    </source>
</evidence>
<feature type="transmembrane region" description="Helical" evidence="6">
    <location>
        <begin position="297"/>
        <end position="323"/>
    </location>
</feature>
<comment type="caution">
    <text evidence="7">The sequence shown here is derived from an EMBL/GenBank/DDBJ whole genome shotgun (WGS) entry which is preliminary data.</text>
</comment>
<dbReference type="Proteomes" id="UP000261087">
    <property type="component" value="Unassembled WGS sequence"/>
</dbReference>
<dbReference type="EMBL" id="QSVF01000015">
    <property type="protein sequence ID" value="RGO09339.1"/>
    <property type="molecule type" value="Genomic_DNA"/>
</dbReference>
<sequence length="508" mass="57595">MRSKKALISTVVSFVLQIVNIIAALIIPRLIIENYGSSVNGLISSITQFLGYISLLQMGVGGVTRAALYKPLAFQDTKQISRVIKATEGFFRKIAYISIVYICALAIIYPYIVENNFGKNFIAIMVVIIGISTVMQYFFGFPYRLLILADQRSYIYDMTQIAAIFMNVVVTYILINVGCNIQIVKLGSAIVFIIQPIVLNYYVSKRYNIDKKVEPDNVAIEQRWAGMGYSLADFIHRKTDIFILTIMSTLQEVSVYSVYSVVTNGLNSIITMATNSFQAALGDMIAKKEETVLKETLNLYIFLVHLISSIIFSVAIIMILSFVRLYTKGIYDVNYERPIFAVLILLAEMVYCMRQPYQSLVFAAGKFRETQKGAIIEAIINIIVSMILVNYLGLVGVAIGTFIAMIFRTVDLVKYLSSSMLNYKYSEFIKRYVISFSSVVISYILCRQIPIKCSTFFIWIVYAIVISVLIGSIICLINYVFYRNEFKNTVKKFSLVFRSMTKRGEKND</sequence>
<keyword evidence="2" id="KW-1003">Cell membrane</keyword>
<feature type="transmembrane region" description="Helical" evidence="6">
    <location>
        <begin position="7"/>
        <end position="29"/>
    </location>
</feature>
<dbReference type="PANTHER" id="PTHR30250:SF26">
    <property type="entry name" value="PSMA PROTEIN"/>
    <property type="match status" value="1"/>
</dbReference>
<keyword evidence="4 6" id="KW-1133">Transmembrane helix</keyword>
<dbReference type="GO" id="GO:0016853">
    <property type="term" value="F:isomerase activity"/>
    <property type="evidence" value="ECO:0007669"/>
    <property type="project" value="UniProtKB-KW"/>
</dbReference>
<feature type="transmembrane region" description="Helical" evidence="6">
    <location>
        <begin position="181"/>
        <end position="203"/>
    </location>
</feature>
<evidence type="ECO:0000256" key="4">
    <source>
        <dbReference type="ARBA" id="ARBA00022989"/>
    </source>
</evidence>
<comment type="subcellular location">
    <subcellularLocation>
        <location evidence="1">Cell membrane</location>
        <topology evidence="1">Multi-pass membrane protein</topology>
    </subcellularLocation>
</comment>
<evidence type="ECO:0000256" key="1">
    <source>
        <dbReference type="ARBA" id="ARBA00004651"/>
    </source>
</evidence>
<protein>
    <submittedName>
        <fullName evidence="7">Sugar isomerase</fullName>
    </submittedName>
</protein>
<gene>
    <name evidence="7" type="ORF">DXB31_07165</name>
</gene>
<dbReference type="RefSeq" id="WP_117605012.1">
    <property type="nucleotide sequence ID" value="NZ_CAXVJN010000043.1"/>
</dbReference>
<evidence type="ECO:0000256" key="5">
    <source>
        <dbReference type="ARBA" id="ARBA00023136"/>
    </source>
</evidence>
<keyword evidence="7" id="KW-0413">Isomerase</keyword>